<dbReference type="RefSeq" id="WP_270028011.1">
    <property type="nucleotide sequence ID" value="NZ_JAPDDP010000057.1"/>
</dbReference>
<keyword evidence="1 2" id="KW-0443">Lipid metabolism</keyword>
<evidence type="ECO:0000313" key="5">
    <source>
        <dbReference type="Proteomes" id="UP001147653"/>
    </source>
</evidence>
<dbReference type="Proteomes" id="UP001147653">
    <property type="component" value="Unassembled WGS sequence"/>
</dbReference>
<proteinExistence type="predicted"/>
<keyword evidence="2" id="KW-0378">Hydrolase</keyword>
<dbReference type="GO" id="GO:0016042">
    <property type="term" value="P:lipid catabolic process"/>
    <property type="evidence" value="ECO:0007669"/>
    <property type="project" value="UniProtKB-UniRule"/>
</dbReference>
<dbReference type="AlphaFoldDB" id="A0A9X3SHY2"/>
<evidence type="ECO:0000313" key="4">
    <source>
        <dbReference type="EMBL" id="MDA0183617.1"/>
    </source>
</evidence>
<accession>A0A9X3SHY2</accession>
<feature type="active site" description="Proton acceptor" evidence="2">
    <location>
        <position position="180"/>
    </location>
</feature>
<comment type="caution">
    <text evidence="4">The sequence shown here is derived from an EMBL/GenBank/DDBJ whole genome shotgun (WGS) entry which is preliminary data.</text>
</comment>
<keyword evidence="5" id="KW-1185">Reference proteome</keyword>
<feature type="active site" description="Nucleophile" evidence="2">
    <location>
        <position position="41"/>
    </location>
</feature>
<dbReference type="EMBL" id="JAPDDP010000057">
    <property type="protein sequence ID" value="MDA0183617.1"/>
    <property type="molecule type" value="Genomic_DNA"/>
</dbReference>
<comment type="caution">
    <text evidence="2">Lacks conserved residue(s) required for the propagation of feature annotation.</text>
</comment>
<keyword evidence="2" id="KW-0442">Lipid degradation</keyword>
<dbReference type="PROSITE" id="PS51635">
    <property type="entry name" value="PNPLA"/>
    <property type="match status" value="1"/>
</dbReference>
<evidence type="ECO:0000256" key="2">
    <source>
        <dbReference type="PROSITE-ProRule" id="PRU01161"/>
    </source>
</evidence>
<evidence type="ECO:0000256" key="1">
    <source>
        <dbReference type="ARBA" id="ARBA00023098"/>
    </source>
</evidence>
<dbReference type="GO" id="GO:0016787">
    <property type="term" value="F:hydrolase activity"/>
    <property type="evidence" value="ECO:0007669"/>
    <property type="project" value="UniProtKB-UniRule"/>
</dbReference>
<evidence type="ECO:0000259" key="3">
    <source>
        <dbReference type="PROSITE" id="PS51635"/>
    </source>
</evidence>
<organism evidence="4 5">
    <name type="scientific">Solirubrobacter phytolaccae</name>
    <dbReference type="NCBI Taxonomy" id="1404360"/>
    <lineage>
        <taxon>Bacteria</taxon>
        <taxon>Bacillati</taxon>
        <taxon>Actinomycetota</taxon>
        <taxon>Thermoleophilia</taxon>
        <taxon>Solirubrobacterales</taxon>
        <taxon>Solirubrobacteraceae</taxon>
        <taxon>Solirubrobacter</taxon>
    </lineage>
</organism>
<dbReference type="SUPFAM" id="SSF52151">
    <property type="entry name" value="FabD/lysophospholipase-like"/>
    <property type="match status" value="1"/>
</dbReference>
<dbReference type="Pfam" id="PF01734">
    <property type="entry name" value="Patatin"/>
    <property type="match status" value="1"/>
</dbReference>
<protein>
    <submittedName>
        <fullName evidence="4">Patatin-like phospholipase family protein</fullName>
    </submittedName>
</protein>
<dbReference type="Gene3D" id="3.40.1090.10">
    <property type="entry name" value="Cytosolic phospholipase A2 catalytic domain"/>
    <property type="match status" value="2"/>
</dbReference>
<name>A0A9X3SHY2_9ACTN</name>
<gene>
    <name evidence="4" type="ORF">OJ997_25130</name>
</gene>
<feature type="short sequence motif" description="DGA/G" evidence="2">
    <location>
        <begin position="180"/>
        <end position="182"/>
    </location>
</feature>
<reference evidence="4" key="1">
    <citation type="submission" date="2022-10" db="EMBL/GenBank/DDBJ databases">
        <title>The WGS of Solirubrobacter phytolaccae KCTC 29190.</title>
        <authorList>
            <person name="Jiang Z."/>
        </authorList>
    </citation>
    <scope>NUCLEOTIDE SEQUENCE</scope>
    <source>
        <strain evidence="4">KCTC 29190</strain>
    </source>
</reference>
<feature type="domain" description="PNPLA" evidence="3">
    <location>
        <begin position="5"/>
        <end position="193"/>
    </location>
</feature>
<dbReference type="InterPro" id="IPR002641">
    <property type="entry name" value="PNPLA_dom"/>
</dbReference>
<dbReference type="InterPro" id="IPR016035">
    <property type="entry name" value="Acyl_Trfase/lysoPLipase"/>
</dbReference>
<sequence length="268" mass="27547">MTSVVLGAGGERVVAWEVGVLAGLADECLDLRKAKTILGTSAGALVAARLATGIDPRTDAATHAARRPGAAQHPSSFFAKLGEAWETFGGSVTERRQALGAFAVKHSPGGEDEFVARTAALLPAGRWPRALRIVAIDAESGERVAFDRRSGVPLARAVAASRAIPGLLPPVTIGDRRFVDGALGSATNADLVDEYAIVIVPLPPRATNAVEALWLEALRTEVREGLVIDAGPADVAAMGPDPMSGASAPLAVAAGYARAAQISPRRAA</sequence>
<feature type="short sequence motif" description="GXSXG" evidence="2">
    <location>
        <begin position="39"/>
        <end position="43"/>
    </location>
</feature>